<proteinExistence type="predicted"/>
<reference evidence="2" key="1">
    <citation type="submission" date="2021-01" db="EMBL/GenBank/DDBJ databases">
        <authorList>
            <person name="Corre E."/>
            <person name="Pelletier E."/>
            <person name="Niang G."/>
            <person name="Scheremetjew M."/>
            <person name="Finn R."/>
            <person name="Kale V."/>
            <person name="Holt S."/>
            <person name="Cochrane G."/>
            <person name="Meng A."/>
            <person name="Brown T."/>
            <person name="Cohen L."/>
        </authorList>
    </citation>
    <scope>NUCLEOTIDE SEQUENCE</scope>
    <source>
        <strain evidence="2">308</strain>
    </source>
</reference>
<evidence type="ECO:0000256" key="1">
    <source>
        <dbReference type="SAM" id="MobiDB-lite"/>
    </source>
</evidence>
<accession>A0A7S1B7B8</accession>
<gene>
    <name evidence="2" type="ORF">CHYS00102_LOCUS4668</name>
</gene>
<evidence type="ECO:0000313" key="2">
    <source>
        <dbReference type="EMBL" id="CAD8877484.1"/>
    </source>
</evidence>
<feature type="compositionally biased region" description="Low complexity" evidence="1">
    <location>
        <begin position="373"/>
        <end position="383"/>
    </location>
</feature>
<name>A0A7S1B7B8_9STRA</name>
<dbReference type="AlphaFoldDB" id="A0A7S1B7B8"/>
<feature type="region of interest" description="Disordered" evidence="1">
    <location>
        <begin position="339"/>
        <end position="389"/>
    </location>
</feature>
<feature type="compositionally biased region" description="Acidic residues" evidence="1">
    <location>
        <begin position="346"/>
        <end position="355"/>
    </location>
</feature>
<feature type="region of interest" description="Disordered" evidence="1">
    <location>
        <begin position="237"/>
        <end position="261"/>
    </location>
</feature>
<feature type="region of interest" description="Disordered" evidence="1">
    <location>
        <begin position="1"/>
        <end position="48"/>
    </location>
</feature>
<dbReference type="EMBL" id="HBFR01006494">
    <property type="protein sequence ID" value="CAD8877484.1"/>
    <property type="molecule type" value="Transcribed_RNA"/>
</dbReference>
<sequence length="536" mass="60809">MKEKKGIGCAAIESSTSRHIHSPRELKRKMPHSRFSPSSISGRPMDRSQTKEELRHNATQRGIMCTFLQEASKHKSESSGKFSSTFMLLNNSPMRASESSLSGVKLADPIYGSSGESANVPSLKSCSSSDSTDSMFRWITNTDMFKRLPYDVPAYPSDESDFASEKESIENFIGQFLDISLEQQSTISALSNSSYSVDVDLSCVDKRQESRSIFLSRPDSFSLRFFRKARKSLPNSMKPTNIFRKNSEGQQNVQRKKSEESEQRRRFINVKVFENFRIIGGRQKKKDELKHIECVIVPPPPPGSWQSDDDSTIATTRSTKLLLEKQLQGSILIISPSFKYEPPADSNEEDEEYEEFTANMRSSQSGKEKSVHSKNNSNSSSSSYKTAIEESMTDDSNNYELFNMSACEIGVEGSGFTRNLILKVCPILWRLIDDPYSAAKRCDLESLKYFASLDNQAYNDEYWYDVFLHICNNEPAVDRSKEVIQYILSLVENSSCKQKLNEYVSNMKPSELKGSLSPMLEEIQFQHMNISKEKVI</sequence>
<organism evidence="2">
    <name type="scientific">Corethron hystrix</name>
    <dbReference type="NCBI Taxonomy" id="216773"/>
    <lineage>
        <taxon>Eukaryota</taxon>
        <taxon>Sar</taxon>
        <taxon>Stramenopiles</taxon>
        <taxon>Ochrophyta</taxon>
        <taxon>Bacillariophyta</taxon>
        <taxon>Coscinodiscophyceae</taxon>
        <taxon>Corethrophycidae</taxon>
        <taxon>Corethrales</taxon>
        <taxon>Corethraceae</taxon>
        <taxon>Corethron</taxon>
    </lineage>
</organism>
<feature type="compositionally biased region" description="Basic residues" evidence="1">
    <location>
        <begin position="18"/>
        <end position="32"/>
    </location>
</feature>
<protein>
    <submittedName>
        <fullName evidence="2">Uncharacterized protein</fullName>
    </submittedName>
</protein>